<reference evidence="6 7" key="1">
    <citation type="journal article" date="2022" name="G3 (Bethesda)">
        <title>Enemy or ally: a genomic approach to elucidate the lifestyle of Phyllosticta citrichinaensis.</title>
        <authorList>
            <person name="Buijs V.A."/>
            <person name="Groenewald J.Z."/>
            <person name="Haridas S."/>
            <person name="LaButti K.M."/>
            <person name="Lipzen A."/>
            <person name="Martin F.M."/>
            <person name="Barry K."/>
            <person name="Grigoriev I.V."/>
            <person name="Crous P.W."/>
            <person name="Seidl M.F."/>
        </authorList>
    </citation>
    <scope>NUCLEOTIDE SEQUENCE [LARGE SCALE GENOMIC DNA]</scope>
    <source>
        <strain evidence="6 7">CBS 129764</strain>
    </source>
</reference>
<evidence type="ECO:0000313" key="7">
    <source>
        <dbReference type="Proteomes" id="UP001456524"/>
    </source>
</evidence>
<dbReference type="EMBL" id="JBBWUH010000003">
    <property type="protein sequence ID" value="KAK8174347.1"/>
    <property type="molecule type" value="Genomic_DNA"/>
</dbReference>
<keyword evidence="2" id="KW-0812">Transmembrane</keyword>
<organism evidence="6 7">
    <name type="scientific">Phyllosticta citrichinensis</name>
    <dbReference type="NCBI Taxonomy" id="1130410"/>
    <lineage>
        <taxon>Eukaryota</taxon>
        <taxon>Fungi</taxon>
        <taxon>Dikarya</taxon>
        <taxon>Ascomycota</taxon>
        <taxon>Pezizomycotina</taxon>
        <taxon>Dothideomycetes</taxon>
        <taxon>Dothideomycetes incertae sedis</taxon>
        <taxon>Botryosphaeriales</taxon>
        <taxon>Phyllostictaceae</taxon>
        <taxon>Phyllosticta</taxon>
    </lineage>
</organism>
<evidence type="ECO:0000259" key="3">
    <source>
        <dbReference type="Pfam" id="PF01521"/>
    </source>
</evidence>
<feature type="compositionally biased region" description="Polar residues" evidence="1">
    <location>
        <begin position="9"/>
        <end position="19"/>
    </location>
</feature>
<keyword evidence="7" id="KW-1185">Reference proteome</keyword>
<feature type="domain" description="DSC E3 ubiquitin ligase complex subunit 3 C-terminal" evidence="5">
    <location>
        <begin position="360"/>
        <end position="498"/>
    </location>
</feature>
<sequence>MAGHRFQSPEPTQKTRNTISSSETEMQESQTATAPKPAPSSRERPSRFKFKPKKAAMTLSPQAVSALRELLDGPEPKLIKVGTRSKGCSGLAYHLEYVDKPGKFDDVVEQDGVKVLIDSKALIHILGSEMDWVEDKLSRRFVFKNPNISNFRHPCITTTFHIQPSTSTPKPFAMADALPPDLILIVRFTASIPDLPLPIHNPKTTTALSLKQLIRQHLPATHASSRLRLIHAGKVLADTAPLTSSLSLPPPPPPRAKPPDTSPTDTGKGKGKERAPDDAPPEPRKLYIHCSIGDTLTPSQLTDEKNEAASAKAALTAAFTSGAPRTQAGSLTGTGSSSAADEATSCAAGDAASSTTAAPQGFDRLLSAGFTAAEVAALRSQFRANLSFTHTPDTMPSVTEMRVLEDRWLDNDNANRPVGVGDGAGGDAGGDAAGGGWGSATWSDNGGLDDMLHGNVVGFFWPLGALGWGFREEGVWSRRRQIAVLTGFLLNIIFGFLRLTS</sequence>
<keyword evidence="2" id="KW-1133">Transmembrane helix</keyword>
<feature type="region of interest" description="Disordered" evidence="1">
    <location>
        <begin position="242"/>
        <end position="285"/>
    </location>
</feature>
<feature type="transmembrane region" description="Helical" evidence="2">
    <location>
        <begin position="451"/>
        <end position="470"/>
    </location>
</feature>
<dbReference type="Proteomes" id="UP001456524">
    <property type="component" value="Unassembled WGS sequence"/>
</dbReference>
<name>A0ABR1Y1K4_9PEZI</name>
<dbReference type="Gene3D" id="2.60.300.12">
    <property type="entry name" value="HesB-like domain"/>
    <property type="match status" value="1"/>
</dbReference>
<dbReference type="NCBIfam" id="TIGR00049">
    <property type="entry name" value="iron-sulfur cluster assembly accessory protein"/>
    <property type="match status" value="1"/>
</dbReference>
<protein>
    <submittedName>
        <fullName evidence="6">DUF2407 C-terminal domain-containing protein</fullName>
    </submittedName>
</protein>
<evidence type="ECO:0000259" key="5">
    <source>
        <dbReference type="Pfam" id="PF13373"/>
    </source>
</evidence>
<accession>A0ABR1Y1K4</accession>
<keyword evidence="2" id="KW-0472">Membrane</keyword>
<comment type="caution">
    <text evidence="6">The sequence shown here is derived from an EMBL/GenBank/DDBJ whole genome shotgun (WGS) entry which is preliminary data.</text>
</comment>
<feature type="compositionally biased region" description="Low complexity" evidence="1">
    <location>
        <begin position="20"/>
        <end position="34"/>
    </location>
</feature>
<dbReference type="InterPro" id="IPR016092">
    <property type="entry name" value="ATAP"/>
</dbReference>
<dbReference type="InterPro" id="IPR029071">
    <property type="entry name" value="Ubiquitin-like_domsf"/>
</dbReference>
<feature type="compositionally biased region" description="Basic and acidic residues" evidence="1">
    <location>
        <begin position="267"/>
        <end position="285"/>
    </location>
</feature>
<feature type="domain" description="Core" evidence="3">
    <location>
        <begin position="57"/>
        <end position="149"/>
    </location>
</feature>
<evidence type="ECO:0000256" key="2">
    <source>
        <dbReference type="SAM" id="Phobius"/>
    </source>
</evidence>
<dbReference type="SUPFAM" id="SSF54236">
    <property type="entry name" value="Ubiquitin-like"/>
    <property type="match status" value="1"/>
</dbReference>
<gene>
    <name evidence="6" type="ORF">IWX90DRAFT_465214</name>
</gene>
<feature type="domain" description="DSC E3 ubiquitin ligase complex subunit 3 ubiquitin-like" evidence="4">
    <location>
        <begin position="183"/>
        <end position="295"/>
    </location>
</feature>
<dbReference type="InterPro" id="IPR035903">
    <property type="entry name" value="HesB-like_dom_sf"/>
</dbReference>
<dbReference type="InterPro" id="IPR025390">
    <property type="entry name" value="Dsc3_C"/>
</dbReference>
<dbReference type="SUPFAM" id="SSF89360">
    <property type="entry name" value="HesB-like domain"/>
    <property type="match status" value="1"/>
</dbReference>
<evidence type="ECO:0000259" key="4">
    <source>
        <dbReference type="Pfam" id="PF10302"/>
    </source>
</evidence>
<feature type="region of interest" description="Disordered" evidence="1">
    <location>
        <begin position="1"/>
        <end position="46"/>
    </location>
</feature>
<dbReference type="InterPro" id="IPR045226">
    <property type="entry name" value="Dsc3"/>
</dbReference>
<evidence type="ECO:0000256" key="1">
    <source>
        <dbReference type="SAM" id="MobiDB-lite"/>
    </source>
</evidence>
<dbReference type="PANTHER" id="PTHR28049:SF1">
    <property type="entry name" value="DSC E3 UBIQUITIN LIGASE COMPLEX SUBUNIT 3"/>
    <property type="match status" value="1"/>
</dbReference>
<dbReference type="PANTHER" id="PTHR28049">
    <property type="entry name" value="TRANSMEMBRANE PROTEIN YOR223W"/>
    <property type="match status" value="1"/>
</dbReference>
<evidence type="ECO:0000313" key="6">
    <source>
        <dbReference type="EMBL" id="KAK8174347.1"/>
    </source>
</evidence>
<proteinExistence type="predicted"/>
<dbReference type="InterPro" id="IPR019413">
    <property type="entry name" value="Dsc3_ub-like_dom"/>
</dbReference>
<dbReference type="Pfam" id="PF10302">
    <property type="entry name" value="Dsc3_N"/>
    <property type="match status" value="1"/>
</dbReference>
<dbReference type="Gene3D" id="3.10.20.90">
    <property type="entry name" value="Phosphatidylinositol 3-kinase Catalytic Subunit, Chain A, domain 1"/>
    <property type="match status" value="1"/>
</dbReference>
<dbReference type="Pfam" id="PF13373">
    <property type="entry name" value="Dsc3_C"/>
    <property type="match status" value="1"/>
</dbReference>
<dbReference type="InterPro" id="IPR000361">
    <property type="entry name" value="ATAP_core_dom"/>
</dbReference>
<dbReference type="Pfam" id="PF01521">
    <property type="entry name" value="Fe-S_biosyn"/>
    <property type="match status" value="1"/>
</dbReference>
<feature type="transmembrane region" description="Helical" evidence="2">
    <location>
        <begin position="482"/>
        <end position="499"/>
    </location>
</feature>